<keyword evidence="1" id="KW-0001">2Fe-2S</keyword>
<keyword evidence="1" id="KW-0408">Iron</keyword>
<protein>
    <recommendedName>
        <fullName evidence="4">2Fe-2S ferredoxin-type domain-containing protein</fullName>
    </recommendedName>
</protein>
<evidence type="ECO:0000256" key="3">
    <source>
        <dbReference type="SAM" id="SignalP"/>
    </source>
</evidence>
<dbReference type="Pfam" id="PF00111">
    <property type="entry name" value="Fer2"/>
    <property type="match status" value="1"/>
</dbReference>
<sequence length="169" mass="18606">MNALSVLILVCFLVSAQCFAPSFQARSMRTPMRMGVPLELEGKLDPSKTWEIELTLDGVTKMVTVSEADCVLEAAEKVFDDPPFSCRNGVCTTCSCRIVEGKEGENYKLAVHGLGETALSQGFTMSCQTHVTGPGVKIELNQYDTVYEMQYGQYEKGTAKDTKKSFFGF</sequence>
<dbReference type="InterPro" id="IPR012675">
    <property type="entry name" value="Beta-grasp_dom_sf"/>
</dbReference>
<feature type="domain" description="2Fe-2S ferredoxin-type" evidence="4">
    <location>
        <begin position="50"/>
        <end position="144"/>
    </location>
</feature>
<evidence type="ECO:0000259" key="4">
    <source>
        <dbReference type="PROSITE" id="PS51085"/>
    </source>
</evidence>
<accession>A0A6V1VDI3</accession>
<dbReference type="InterPro" id="IPR006058">
    <property type="entry name" value="2Fe2S_fd_BS"/>
</dbReference>
<evidence type="ECO:0000256" key="1">
    <source>
        <dbReference type="ARBA" id="ARBA00022714"/>
    </source>
</evidence>
<dbReference type="PROSITE" id="PS00197">
    <property type="entry name" value="2FE2S_FER_1"/>
    <property type="match status" value="1"/>
</dbReference>
<evidence type="ECO:0000256" key="2">
    <source>
        <dbReference type="ARBA" id="ARBA00023014"/>
    </source>
</evidence>
<proteinExistence type="predicted"/>
<name>A0A6V1VDI3_HETAK</name>
<dbReference type="CDD" id="cd00207">
    <property type="entry name" value="fer2"/>
    <property type="match status" value="1"/>
</dbReference>
<dbReference type="GO" id="GO:0051537">
    <property type="term" value="F:2 iron, 2 sulfur cluster binding"/>
    <property type="evidence" value="ECO:0007669"/>
    <property type="project" value="UniProtKB-KW"/>
</dbReference>
<reference evidence="5" key="1">
    <citation type="submission" date="2021-01" db="EMBL/GenBank/DDBJ databases">
        <authorList>
            <person name="Corre E."/>
            <person name="Pelletier E."/>
            <person name="Niang G."/>
            <person name="Scheremetjew M."/>
            <person name="Finn R."/>
            <person name="Kale V."/>
            <person name="Holt S."/>
            <person name="Cochrane G."/>
            <person name="Meng A."/>
            <person name="Brown T."/>
            <person name="Cohen L."/>
        </authorList>
    </citation>
    <scope>NUCLEOTIDE SEQUENCE</scope>
    <source>
        <strain evidence="5">CCMP3107</strain>
    </source>
</reference>
<dbReference type="AlphaFoldDB" id="A0A6V1VDI3"/>
<dbReference type="PROSITE" id="PS51085">
    <property type="entry name" value="2FE2S_FER_2"/>
    <property type="match status" value="1"/>
</dbReference>
<evidence type="ECO:0000313" key="5">
    <source>
        <dbReference type="EMBL" id="CAE0643591.1"/>
    </source>
</evidence>
<feature type="signal peptide" evidence="3">
    <location>
        <begin position="1"/>
        <end position="18"/>
    </location>
</feature>
<dbReference type="InterPro" id="IPR036010">
    <property type="entry name" value="2Fe-2S_ferredoxin-like_sf"/>
</dbReference>
<dbReference type="EMBL" id="HBIU01050001">
    <property type="protein sequence ID" value="CAE0643591.1"/>
    <property type="molecule type" value="Transcribed_RNA"/>
</dbReference>
<dbReference type="SUPFAM" id="SSF54292">
    <property type="entry name" value="2Fe-2S ferredoxin-like"/>
    <property type="match status" value="1"/>
</dbReference>
<dbReference type="InterPro" id="IPR001041">
    <property type="entry name" value="2Fe-2S_ferredoxin-type"/>
</dbReference>
<feature type="chain" id="PRO_5030160835" description="2Fe-2S ferredoxin-type domain-containing protein" evidence="3">
    <location>
        <begin position="19"/>
        <end position="169"/>
    </location>
</feature>
<keyword evidence="2" id="KW-0411">Iron-sulfur</keyword>
<gene>
    <name evidence="5" type="ORF">HAKA00212_LOCUS22193</name>
</gene>
<keyword evidence="1" id="KW-0479">Metal-binding</keyword>
<organism evidence="5">
    <name type="scientific">Heterosigma akashiwo</name>
    <name type="common">Chromophytic alga</name>
    <name type="synonym">Heterosigma carterae</name>
    <dbReference type="NCBI Taxonomy" id="2829"/>
    <lineage>
        <taxon>Eukaryota</taxon>
        <taxon>Sar</taxon>
        <taxon>Stramenopiles</taxon>
        <taxon>Ochrophyta</taxon>
        <taxon>Raphidophyceae</taxon>
        <taxon>Chattonellales</taxon>
        <taxon>Chattonellaceae</taxon>
        <taxon>Heterosigma</taxon>
    </lineage>
</organism>
<dbReference type="Gene3D" id="3.10.20.30">
    <property type="match status" value="1"/>
</dbReference>
<keyword evidence="3" id="KW-0732">Signal</keyword>